<dbReference type="PANTHER" id="PTHR43591">
    <property type="entry name" value="METHYLTRANSFERASE"/>
    <property type="match status" value="1"/>
</dbReference>
<dbReference type="GO" id="GO:0032259">
    <property type="term" value="P:methylation"/>
    <property type="evidence" value="ECO:0007669"/>
    <property type="project" value="UniProtKB-KW"/>
</dbReference>
<proteinExistence type="predicted"/>
<dbReference type="Gene3D" id="3.40.50.150">
    <property type="entry name" value="Vaccinia Virus protein VP39"/>
    <property type="match status" value="1"/>
</dbReference>
<dbReference type="GO" id="GO:0008757">
    <property type="term" value="F:S-adenosylmethionine-dependent methyltransferase activity"/>
    <property type="evidence" value="ECO:0007669"/>
    <property type="project" value="InterPro"/>
</dbReference>
<dbReference type="EMBL" id="KJ817374">
    <property type="protein sequence ID" value="AJF34511.1"/>
    <property type="molecule type" value="Genomic_DNA"/>
</dbReference>
<gene>
    <name evidence="2" type="primary">acmL</name>
</gene>
<protein>
    <submittedName>
        <fullName evidence="2">UbiE/COQ5 methyltransferase</fullName>
    </submittedName>
</protein>
<keyword evidence="2" id="KW-0808">Transferase</keyword>
<organism evidence="2">
    <name type="scientific">Streptomyces sp. JCM 9888</name>
    <dbReference type="NCBI Taxonomy" id="1570103"/>
    <lineage>
        <taxon>Bacteria</taxon>
        <taxon>Bacillati</taxon>
        <taxon>Actinomycetota</taxon>
        <taxon>Actinomycetes</taxon>
        <taxon>Kitasatosporales</taxon>
        <taxon>Streptomycetaceae</taxon>
        <taxon>Streptomyces</taxon>
    </lineage>
</organism>
<evidence type="ECO:0000313" key="2">
    <source>
        <dbReference type="EMBL" id="AJF34511.1"/>
    </source>
</evidence>
<sequence length="250" mass="28024">MTISRDDVIGHFSARADRYDRSSSWCTDDALADLTVELAQPTPQDRVLDVACGTGLVALRFRERAASVVGIDITSDMADQARKHLDDLVIAPAEAMPFPDDSFDIVVSRQGIQFMDLPDAVQEMVRVTRPGGRIVLLNLCAYGPADREEYFEVLRLRNPVRRHFFLPEDVPALLRDAGCDPVTHQRYVSVEDVDVWSDNGAIDEERREAIRGVYRSASPEFSKLHAVQHIDGRFVDHMLFVAVCGVVRAR</sequence>
<name>A0A0B5H605_9ACTN</name>
<dbReference type="PANTHER" id="PTHR43591:SF24">
    <property type="entry name" value="2-METHOXY-6-POLYPRENYL-1,4-BENZOQUINOL METHYLASE, MITOCHONDRIAL"/>
    <property type="match status" value="1"/>
</dbReference>
<evidence type="ECO:0000259" key="1">
    <source>
        <dbReference type="Pfam" id="PF08241"/>
    </source>
</evidence>
<keyword evidence="2" id="KW-0489">Methyltransferase</keyword>
<feature type="domain" description="Methyltransferase type 11" evidence="1">
    <location>
        <begin position="48"/>
        <end position="136"/>
    </location>
</feature>
<dbReference type="AlphaFoldDB" id="A0A0B5H605"/>
<dbReference type="InterPro" id="IPR013216">
    <property type="entry name" value="Methyltransf_11"/>
</dbReference>
<dbReference type="Pfam" id="PF08241">
    <property type="entry name" value="Methyltransf_11"/>
    <property type="match status" value="1"/>
</dbReference>
<dbReference type="InterPro" id="IPR029063">
    <property type="entry name" value="SAM-dependent_MTases_sf"/>
</dbReference>
<dbReference type="SUPFAM" id="SSF53335">
    <property type="entry name" value="S-adenosyl-L-methionine-dependent methyltransferases"/>
    <property type="match status" value="1"/>
</dbReference>
<reference evidence="2" key="1">
    <citation type="journal article" date="2014" name="PLoS ONE">
        <title>Characterization of Biosynthetic Genes of Ascamycin/Dealanylascamycin Featuring a 5'-O-Sulfonamide Moiety in Streptomyces sp. JCM9888.</title>
        <authorList>
            <person name="Zhao C."/>
            <person name="Qi J."/>
            <person name="Tao W."/>
            <person name="He L."/>
            <person name="Xu W."/>
            <person name="Chan J."/>
            <person name="Deng Z."/>
        </authorList>
    </citation>
    <scope>NUCLEOTIDE SEQUENCE</scope>
    <source>
        <strain evidence="2">JCM 9888</strain>
    </source>
</reference>
<accession>A0A0B5H605</accession>
<dbReference type="CDD" id="cd02440">
    <property type="entry name" value="AdoMet_MTases"/>
    <property type="match status" value="1"/>
</dbReference>